<dbReference type="Proteomes" id="UP000095431">
    <property type="component" value="Unassembled WGS sequence"/>
</dbReference>
<evidence type="ECO:0000313" key="1">
    <source>
        <dbReference type="EMBL" id="CUO64093.1"/>
    </source>
</evidence>
<reference evidence="2 4" key="2">
    <citation type="submission" date="2019-07" db="EMBL/GenBank/DDBJ databases">
        <authorList>
            <person name="Chang H.-W."/>
            <person name="Raman A."/>
            <person name="Venkatesh S."/>
            <person name="Gehrig J."/>
        </authorList>
    </citation>
    <scope>NUCLEOTIDE SEQUENCE [LARGE SCALE GENOMIC DNA]</scope>
    <source>
        <strain evidence="2">Blautia_wexlerae_LFYP_14</strain>
    </source>
</reference>
<reference evidence="1 3" key="1">
    <citation type="submission" date="2015-09" db="EMBL/GenBank/DDBJ databases">
        <authorList>
            <consortium name="Pathogen Informatics"/>
        </authorList>
    </citation>
    <scope>NUCLEOTIDE SEQUENCE [LARGE SCALE GENOMIC DNA]</scope>
    <source>
        <strain evidence="1 3">2789STDY5834863</strain>
    </source>
</reference>
<gene>
    <name evidence="2" type="ORF">BWLFYP14_02263</name>
    <name evidence="1" type="ORF">ERS852478_03429</name>
</gene>
<dbReference type="EMBL" id="CABHOF010000042">
    <property type="protein sequence ID" value="VUX65898.1"/>
    <property type="molecule type" value="Genomic_DNA"/>
</dbReference>
<name>A0A174GNU5_9FIRM</name>
<keyword evidence="4" id="KW-1185">Reference proteome</keyword>
<sequence length="67" mass="8113">MTFFTNSKKYAKKIKKAEKCVVYENTVRELFSCEQFKKGAEAKGHQVNMVQSLRRLYEKWRYLCIKR</sequence>
<dbReference type="Proteomes" id="UP000366766">
    <property type="component" value="Unassembled WGS sequence"/>
</dbReference>
<proteinExistence type="predicted"/>
<dbReference type="AlphaFoldDB" id="A0A174GNU5"/>
<dbReference type="GeneID" id="75078668"/>
<dbReference type="RefSeq" id="WP_226839703.1">
    <property type="nucleotide sequence ID" value="NZ_AP031426.1"/>
</dbReference>
<evidence type="ECO:0000313" key="3">
    <source>
        <dbReference type="Proteomes" id="UP000095431"/>
    </source>
</evidence>
<organism evidence="1 3">
    <name type="scientific">Blautia wexlerae</name>
    <dbReference type="NCBI Taxonomy" id="418240"/>
    <lineage>
        <taxon>Bacteria</taxon>
        <taxon>Bacillati</taxon>
        <taxon>Bacillota</taxon>
        <taxon>Clostridia</taxon>
        <taxon>Lachnospirales</taxon>
        <taxon>Lachnospiraceae</taxon>
        <taxon>Blautia</taxon>
    </lineage>
</organism>
<dbReference type="EMBL" id="CYZN01000034">
    <property type="protein sequence ID" value="CUO64093.1"/>
    <property type="molecule type" value="Genomic_DNA"/>
</dbReference>
<evidence type="ECO:0000313" key="4">
    <source>
        <dbReference type="Proteomes" id="UP000366766"/>
    </source>
</evidence>
<protein>
    <submittedName>
        <fullName evidence="1">Uncharacterized protein</fullName>
    </submittedName>
</protein>
<evidence type="ECO:0000313" key="2">
    <source>
        <dbReference type="EMBL" id="VUX65898.1"/>
    </source>
</evidence>
<accession>A0A174GNU5</accession>